<dbReference type="InterPro" id="IPR011033">
    <property type="entry name" value="PRC_barrel-like_sf"/>
</dbReference>
<organism evidence="3 4">
    <name type="scientific">Methanobacterium bryantii</name>
    <dbReference type="NCBI Taxonomy" id="2161"/>
    <lineage>
        <taxon>Archaea</taxon>
        <taxon>Methanobacteriati</taxon>
        <taxon>Methanobacteriota</taxon>
        <taxon>Methanomada group</taxon>
        <taxon>Methanobacteria</taxon>
        <taxon>Methanobacteriales</taxon>
        <taxon>Methanobacteriaceae</taxon>
        <taxon>Methanobacterium</taxon>
    </lineage>
</organism>
<proteinExistence type="predicted"/>
<evidence type="ECO:0000313" key="4">
    <source>
        <dbReference type="Proteomes" id="UP000217784"/>
    </source>
</evidence>
<evidence type="ECO:0000259" key="2">
    <source>
        <dbReference type="PROSITE" id="PS51371"/>
    </source>
</evidence>
<dbReference type="GO" id="GO:0016020">
    <property type="term" value="C:membrane"/>
    <property type="evidence" value="ECO:0007669"/>
    <property type="project" value="InterPro"/>
</dbReference>
<dbReference type="RefSeq" id="WP_069584355.1">
    <property type="nucleotide sequence ID" value="NZ_LMVM01000012.1"/>
</dbReference>
<dbReference type="InterPro" id="IPR027275">
    <property type="entry name" value="PRC-brl_dom"/>
</dbReference>
<dbReference type="Pfam" id="PF03448">
    <property type="entry name" value="MgtE_N"/>
    <property type="match status" value="1"/>
</dbReference>
<dbReference type="Gene3D" id="1.25.60.10">
    <property type="entry name" value="MgtE N-terminal domain-like"/>
    <property type="match status" value="1"/>
</dbReference>
<dbReference type="SUPFAM" id="SSF50346">
    <property type="entry name" value="PRC-barrel domain"/>
    <property type="match status" value="1"/>
</dbReference>
<dbReference type="AlphaFoldDB" id="A0A2A2H6B4"/>
<dbReference type="Gene3D" id="2.30.30.240">
    <property type="entry name" value="PRC-barrel domain"/>
    <property type="match status" value="1"/>
</dbReference>
<dbReference type="SUPFAM" id="SSF54631">
    <property type="entry name" value="CBS-domain pair"/>
    <property type="match status" value="1"/>
</dbReference>
<dbReference type="CDD" id="cd04606">
    <property type="entry name" value="CBS_pair_Mg_transporter"/>
    <property type="match status" value="1"/>
</dbReference>
<dbReference type="InterPro" id="IPR006668">
    <property type="entry name" value="Mg_transptr_MgtE_intracell_dom"/>
</dbReference>
<sequence length="417" mass="47008">MKNKSAQGSDFLQFISEIIERPVFDSNGKIVGKCKDCIISTKRSYPVINAIVLRGPHKKDINIPWEYVNNSRSTISLNTLFENIKEYNIGERDIKLVEDVFDKQLVDVDGKKIRRINDLQVSPVNSHYRLIGVDISLKGALRRLGLEKIASSLKINLQEDYIDWKDIDVSTSRDNMFNLKLKVHKYDLKKLHPADIADIVEKLSVKDSVTILNSFDDEVAADILEEVSQENQMCLLDEIDSKKAANILNKMSPDDATDLLGCLSDSKTDNLLELMDPEESNDLKKLLQYPEDTAGGIMTTEFAAVSEELKAGEIVDKLKEMDKEAESIYYIYALSKQDNLTGVTSLKQVLFADPDKPIKEFMTKDVISVDVNKKQFDVIETIAKYNLLAVPVTDDENHLKGIVTVDDAIDLLLQSKS</sequence>
<dbReference type="Pfam" id="PF05239">
    <property type="entry name" value="PRC"/>
    <property type="match status" value="1"/>
</dbReference>
<dbReference type="Proteomes" id="UP000217784">
    <property type="component" value="Unassembled WGS sequence"/>
</dbReference>
<name>A0A2A2H6B4_METBR</name>
<accession>A0A2A2H6B4</accession>
<feature type="domain" description="CBS" evidence="2">
    <location>
        <begin position="362"/>
        <end position="417"/>
    </location>
</feature>
<dbReference type="InterPro" id="IPR038076">
    <property type="entry name" value="MgtE_N_sf"/>
</dbReference>
<dbReference type="Gene3D" id="3.10.580.10">
    <property type="entry name" value="CBS-domain"/>
    <property type="match status" value="1"/>
</dbReference>
<dbReference type="SMART" id="SM00924">
    <property type="entry name" value="MgtE_N"/>
    <property type="match status" value="1"/>
</dbReference>
<dbReference type="InterPro" id="IPR006669">
    <property type="entry name" value="MgtE_transporter"/>
</dbReference>
<dbReference type="Pfam" id="PF00571">
    <property type="entry name" value="CBS"/>
    <property type="match status" value="1"/>
</dbReference>
<gene>
    <name evidence="3" type="ORF">ASJ80_11410</name>
</gene>
<dbReference type="EMBL" id="LMVM01000012">
    <property type="protein sequence ID" value="PAV04908.1"/>
    <property type="molecule type" value="Genomic_DNA"/>
</dbReference>
<dbReference type="InterPro" id="IPR046342">
    <property type="entry name" value="CBS_dom_sf"/>
</dbReference>
<evidence type="ECO:0000256" key="1">
    <source>
        <dbReference type="PROSITE-ProRule" id="PRU00703"/>
    </source>
</evidence>
<reference evidence="3 4" key="1">
    <citation type="journal article" date="2017" name="BMC Genomics">
        <title>Genomic analysis of methanogenic archaea reveals a shift towards energy conservation.</title>
        <authorList>
            <person name="Gilmore S.P."/>
            <person name="Henske J.K."/>
            <person name="Sexton J.A."/>
            <person name="Solomon K.V."/>
            <person name="Seppala S."/>
            <person name="Yoo J.I."/>
            <person name="Huyett L.M."/>
            <person name="Pressman A."/>
            <person name="Cogan J.Z."/>
            <person name="Kivenson V."/>
            <person name="Peng X."/>
            <person name="Tan Y."/>
            <person name="Valentine D.L."/>
            <person name="O'Malley M.A."/>
        </authorList>
    </citation>
    <scope>NUCLEOTIDE SEQUENCE [LARGE SCALE GENOMIC DNA]</scope>
    <source>
        <strain evidence="3 4">M.o.H.</strain>
    </source>
</reference>
<dbReference type="PROSITE" id="PS51371">
    <property type="entry name" value="CBS"/>
    <property type="match status" value="1"/>
</dbReference>
<dbReference type="PANTHER" id="PTHR43773">
    <property type="entry name" value="MAGNESIUM TRANSPORTER MGTE"/>
    <property type="match status" value="1"/>
</dbReference>
<keyword evidence="4" id="KW-1185">Reference proteome</keyword>
<comment type="caution">
    <text evidence="3">The sequence shown here is derived from an EMBL/GenBank/DDBJ whole genome shotgun (WGS) entry which is preliminary data.</text>
</comment>
<evidence type="ECO:0000313" key="3">
    <source>
        <dbReference type="EMBL" id="PAV04908.1"/>
    </source>
</evidence>
<protein>
    <submittedName>
        <fullName evidence="3">Magnesium transporter MgtE</fullName>
    </submittedName>
</protein>
<dbReference type="PANTHER" id="PTHR43773:SF1">
    <property type="entry name" value="MAGNESIUM TRANSPORTER MGTE"/>
    <property type="match status" value="1"/>
</dbReference>
<dbReference type="SMART" id="SM00116">
    <property type="entry name" value="CBS"/>
    <property type="match status" value="1"/>
</dbReference>
<dbReference type="OrthoDB" id="147899at2157"/>
<dbReference type="GO" id="GO:0015095">
    <property type="term" value="F:magnesium ion transmembrane transporter activity"/>
    <property type="evidence" value="ECO:0007669"/>
    <property type="project" value="InterPro"/>
</dbReference>
<dbReference type="InterPro" id="IPR000644">
    <property type="entry name" value="CBS_dom"/>
</dbReference>
<keyword evidence="1" id="KW-0129">CBS domain</keyword>
<dbReference type="SUPFAM" id="SSF158791">
    <property type="entry name" value="MgtE N-terminal domain-like"/>
    <property type="match status" value="1"/>
</dbReference>